<proteinExistence type="predicted"/>
<evidence type="ECO:0000313" key="1">
    <source>
        <dbReference type="EMBL" id="GBP81689.1"/>
    </source>
</evidence>
<dbReference type="OrthoDB" id="425681at2759"/>
<sequence length="112" mass="12517">MQSGVLVFFGRNAAVHGHHPPSRPADADGARRPSLTSVGANCWLNCPSGDFMIGRVYSGMDMRVLSKFEDERENEDGDCLLLLCYEFKLSVANTMITEYFDIIRGKEKTKAR</sequence>
<dbReference type="Proteomes" id="UP000299102">
    <property type="component" value="Unassembled WGS sequence"/>
</dbReference>
<dbReference type="EMBL" id="BGZK01001524">
    <property type="protein sequence ID" value="GBP81689.1"/>
    <property type="molecule type" value="Genomic_DNA"/>
</dbReference>
<protein>
    <submittedName>
        <fullName evidence="1">Uncharacterized protein</fullName>
    </submittedName>
</protein>
<reference evidence="1 2" key="1">
    <citation type="journal article" date="2019" name="Commun. Biol.">
        <title>The bagworm genome reveals a unique fibroin gene that provides high tensile strength.</title>
        <authorList>
            <person name="Kono N."/>
            <person name="Nakamura H."/>
            <person name="Ohtoshi R."/>
            <person name="Tomita M."/>
            <person name="Numata K."/>
            <person name="Arakawa K."/>
        </authorList>
    </citation>
    <scope>NUCLEOTIDE SEQUENCE [LARGE SCALE GENOMIC DNA]</scope>
</reference>
<accession>A0A4C1Z485</accession>
<dbReference type="AlphaFoldDB" id="A0A4C1Z485"/>
<keyword evidence="2" id="KW-1185">Reference proteome</keyword>
<evidence type="ECO:0000313" key="2">
    <source>
        <dbReference type="Proteomes" id="UP000299102"/>
    </source>
</evidence>
<gene>
    <name evidence="1" type="ORF">EVAR_63178_1</name>
</gene>
<organism evidence="1 2">
    <name type="scientific">Eumeta variegata</name>
    <name type="common">Bagworm moth</name>
    <name type="synonym">Eumeta japonica</name>
    <dbReference type="NCBI Taxonomy" id="151549"/>
    <lineage>
        <taxon>Eukaryota</taxon>
        <taxon>Metazoa</taxon>
        <taxon>Ecdysozoa</taxon>
        <taxon>Arthropoda</taxon>
        <taxon>Hexapoda</taxon>
        <taxon>Insecta</taxon>
        <taxon>Pterygota</taxon>
        <taxon>Neoptera</taxon>
        <taxon>Endopterygota</taxon>
        <taxon>Lepidoptera</taxon>
        <taxon>Glossata</taxon>
        <taxon>Ditrysia</taxon>
        <taxon>Tineoidea</taxon>
        <taxon>Psychidae</taxon>
        <taxon>Oiketicinae</taxon>
        <taxon>Eumeta</taxon>
    </lineage>
</organism>
<name>A0A4C1Z485_EUMVA</name>
<comment type="caution">
    <text evidence="1">The sequence shown here is derived from an EMBL/GenBank/DDBJ whole genome shotgun (WGS) entry which is preliminary data.</text>
</comment>